<dbReference type="PANTHER" id="PTHR42714">
    <property type="entry name" value="TRNA MODIFICATION GTPASE GTPBP3"/>
    <property type="match status" value="1"/>
</dbReference>
<dbReference type="InterPro" id="IPR027417">
    <property type="entry name" value="P-loop_NTPase"/>
</dbReference>
<evidence type="ECO:0000259" key="4">
    <source>
        <dbReference type="Pfam" id="PF10396"/>
    </source>
</evidence>
<dbReference type="GO" id="GO:0005525">
    <property type="term" value="F:GTP binding"/>
    <property type="evidence" value="ECO:0007669"/>
    <property type="project" value="UniProtKB-KW"/>
</dbReference>
<keyword evidence="1" id="KW-0547">Nucleotide-binding</keyword>
<dbReference type="SUPFAM" id="SSF52540">
    <property type="entry name" value="P-loop containing nucleoside triphosphate hydrolases"/>
    <property type="match status" value="1"/>
</dbReference>
<evidence type="ECO:0000256" key="1">
    <source>
        <dbReference type="ARBA" id="ARBA00022741"/>
    </source>
</evidence>
<accession>A0AAD9Z431</accession>
<dbReference type="EMBL" id="JASNWA010000009">
    <property type="protein sequence ID" value="KAK3169612.1"/>
    <property type="molecule type" value="Genomic_DNA"/>
</dbReference>
<evidence type="ECO:0000256" key="2">
    <source>
        <dbReference type="ARBA" id="ARBA00023134"/>
    </source>
</evidence>
<dbReference type="GO" id="GO:0002098">
    <property type="term" value="P:tRNA wobble uridine modification"/>
    <property type="evidence" value="ECO:0007669"/>
    <property type="project" value="TreeGrafter"/>
</dbReference>
<dbReference type="GO" id="GO:0005739">
    <property type="term" value="C:mitochondrion"/>
    <property type="evidence" value="ECO:0007669"/>
    <property type="project" value="TreeGrafter"/>
</dbReference>
<evidence type="ECO:0000259" key="5">
    <source>
        <dbReference type="Pfam" id="PF12631"/>
    </source>
</evidence>
<dbReference type="InterPro" id="IPR004520">
    <property type="entry name" value="GTPase_MnmE"/>
</dbReference>
<dbReference type="Pfam" id="PF10396">
    <property type="entry name" value="TrmE_N"/>
    <property type="match status" value="1"/>
</dbReference>
<dbReference type="InterPro" id="IPR031168">
    <property type="entry name" value="G_TrmE"/>
</dbReference>
<evidence type="ECO:0000313" key="6">
    <source>
        <dbReference type="EMBL" id="KAK3169612.1"/>
    </source>
</evidence>
<evidence type="ECO:0000259" key="3">
    <source>
        <dbReference type="Pfam" id="PF01926"/>
    </source>
</evidence>
<comment type="caution">
    <text evidence="6">The sequence shown here is derived from an EMBL/GenBank/DDBJ whole genome shotgun (WGS) entry which is preliminary data.</text>
</comment>
<dbReference type="InterPro" id="IPR006073">
    <property type="entry name" value="GTP-bd"/>
</dbReference>
<keyword evidence="7" id="KW-1185">Reference proteome</keyword>
<dbReference type="GO" id="GO:0030488">
    <property type="term" value="P:tRNA methylation"/>
    <property type="evidence" value="ECO:0007669"/>
    <property type="project" value="TreeGrafter"/>
</dbReference>
<dbReference type="Gene3D" id="1.20.120.430">
    <property type="entry name" value="tRNA modification GTPase MnmE domain 2"/>
    <property type="match status" value="1"/>
</dbReference>
<feature type="domain" description="MnmE helical" evidence="5">
    <location>
        <begin position="114"/>
        <end position="520"/>
    </location>
</feature>
<reference evidence="6" key="1">
    <citation type="submission" date="2022-11" db="EMBL/GenBank/DDBJ databases">
        <title>Chromosomal genome sequence assembly and mating type (MAT) locus characterization of the leprose asexual lichenized fungus Lepraria neglecta (Nyl.) Erichsen.</title>
        <authorList>
            <person name="Allen J.L."/>
            <person name="Pfeffer B."/>
        </authorList>
    </citation>
    <scope>NUCLEOTIDE SEQUENCE</scope>
    <source>
        <strain evidence="6">Allen 5258</strain>
    </source>
</reference>
<organism evidence="6 7">
    <name type="scientific">Lepraria neglecta</name>
    <dbReference type="NCBI Taxonomy" id="209136"/>
    <lineage>
        <taxon>Eukaryota</taxon>
        <taxon>Fungi</taxon>
        <taxon>Dikarya</taxon>
        <taxon>Ascomycota</taxon>
        <taxon>Pezizomycotina</taxon>
        <taxon>Lecanoromycetes</taxon>
        <taxon>OSLEUM clade</taxon>
        <taxon>Lecanoromycetidae</taxon>
        <taxon>Lecanorales</taxon>
        <taxon>Lecanorineae</taxon>
        <taxon>Stereocaulaceae</taxon>
        <taxon>Lepraria</taxon>
    </lineage>
</organism>
<dbReference type="InterPro" id="IPR018948">
    <property type="entry name" value="GTP-bd_TrmE_N"/>
</dbReference>
<evidence type="ECO:0000313" key="7">
    <source>
        <dbReference type="Proteomes" id="UP001276659"/>
    </source>
</evidence>
<keyword evidence="2" id="KW-0342">GTP-binding</keyword>
<dbReference type="Pfam" id="PF01926">
    <property type="entry name" value="MMR_HSR1"/>
    <property type="match status" value="1"/>
</dbReference>
<dbReference type="Gene3D" id="3.40.50.300">
    <property type="entry name" value="P-loop containing nucleotide triphosphate hydrolases"/>
    <property type="match status" value="1"/>
</dbReference>
<proteinExistence type="inferred from homology"/>
<dbReference type="InterPro" id="IPR025867">
    <property type="entry name" value="MnmE_helical"/>
</dbReference>
<dbReference type="AlphaFoldDB" id="A0AAD9Z431"/>
<dbReference type="InterPro" id="IPR027266">
    <property type="entry name" value="TrmE/GcvT-like"/>
</dbReference>
<dbReference type="HAMAP" id="MF_00379">
    <property type="entry name" value="GTPase_MnmE"/>
    <property type="match status" value="1"/>
</dbReference>
<dbReference type="CDD" id="cd14858">
    <property type="entry name" value="TrmE_N"/>
    <property type="match status" value="1"/>
</dbReference>
<feature type="domain" description="G" evidence="3">
    <location>
        <begin position="213"/>
        <end position="350"/>
    </location>
</feature>
<feature type="domain" description="GTP-binding protein TrmE N-terminal" evidence="4">
    <location>
        <begin position="21"/>
        <end position="111"/>
    </location>
</feature>
<dbReference type="PANTHER" id="PTHR42714:SF2">
    <property type="entry name" value="TRNA MODIFICATION GTPASE GTPBP3, MITOCHONDRIAL"/>
    <property type="match status" value="1"/>
</dbReference>
<dbReference type="Pfam" id="PF12631">
    <property type="entry name" value="MnmE_helical"/>
    <property type="match status" value="1"/>
</dbReference>
<sequence>MPCQQHQDEQLLLSSGFLQRPKPRYATLRTLYDPAERSEGARVLDSGALVFYFPAPESATGEDVLEFHVHGGTAVVKAVLAAIPKPFQGLSQTIRYADPGEFTRRAFYNDRLDLLQVEALGDTLAAETEQQRRLAVRGSTNTLTERYESWRQKLLYARGELEALIDFSEDQHFDESPAKLCISVAEQVQELKHQLQANIDNASRGELLRNGINIALVGAPNAGKSSLLNQIVGREAAIVSGEAGTTRDVVDVNVDIGGFYCRFGDLAGLRKASQTPSSYQIGEIEQEGMRRAKQRALTANVVIAVIPAESAISNKSTTGATVRGVVDDEVLEVLKQCDPQTQQIMCVLNKADKFKSDQQRVSQRENLGRHSVLRGLIDSSKTTVYAISCKSAQNANSDNCDPGGIQTFLDGLTQLFRRMTAAVGPYGQEGASNNSAWAESLGTSERQRVLLQQCFQHLDNFLAGVQPSQDGHRAAPDEEEDIDVVVAAEHLRAAADCLAKITGRGEAGDVEEVLGVVFENSMAYPGDYLADLAKRHNRADLLKLYKICMSYNLYSPQGLRCLTFIHGLDWVKLPNEILTLIVEQCHLTDCLSLFLTSKRLNEAALPAIYRDVDLSIHNRGVFKLQPNSPDKYDSSSFFYTVIPANTLTRQERFLETLEMHPEYAVYVKSLTWTLLLHAKFTTVALTGIHRQRKILKI</sequence>
<dbReference type="InterPro" id="IPR027368">
    <property type="entry name" value="MnmE_dom2"/>
</dbReference>
<dbReference type="GO" id="GO:0003924">
    <property type="term" value="F:GTPase activity"/>
    <property type="evidence" value="ECO:0007669"/>
    <property type="project" value="InterPro"/>
</dbReference>
<dbReference type="Proteomes" id="UP001276659">
    <property type="component" value="Unassembled WGS sequence"/>
</dbReference>
<gene>
    <name evidence="6" type="ORF">OEA41_008996</name>
</gene>
<protein>
    <submittedName>
        <fullName evidence="6">Uncharacterized protein</fullName>
    </submittedName>
</protein>
<name>A0AAD9Z431_9LECA</name>
<dbReference type="Gene3D" id="3.30.1360.120">
    <property type="entry name" value="Probable tRNA modification gtpase trme, domain 1"/>
    <property type="match status" value="1"/>
</dbReference>
<dbReference type="CDD" id="cd04164">
    <property type="entry name" value="trmE"/>
    <property type="match status" value="1"/>
</dbReference>